<evidence type="ECO:0000313" key="7">
    <source>
        <dbReference type="Proteomes" id="UP000837675"/>
    </source>
</evidence>
<keyword evidence="7" id="KW-1185">Reference proteome</keyword>
<dbReference type="GO" id="GO:0098796">
    <property type="term" value="C:membrane protein complex"/>
    <property type="evidence" value="ECO:0007669"/>
    <property type="project" value="UniProtKB-ARBA"/>
</dbReference>
<dbReference type="GO" id="GO:0022857">
    <property type="term" value="F:transmembrane transporter activity"/>
    <property type="evidence" value="ECO:0007669"/>
    <property type="project" value="TreeGrafter"/>
</dbReference>
<evidence type="ECO:0000256" key="1">
    <source>
        <dbReference type="ARBA" id="ARBA00005417"/>
    </source>
</evidence>
<dbReference type="Pfam" id="PF00005">
    <property type="entry name" value="ABC_tran"/>
    <property type="match status" value="1"/>
</dbReference>
<protein>
    <submittedName>
        <fullName evidence="6">ABC transporter ATP-binding protein</fullName>
    </submittedName>
</protein>
<comment type="caution">
    <text evidence="6">The sequence shown here is derived from an EMBL/GenBank/DDBJ whole genome shotgun (WGS) entry which is preliminary data.</text>
</comment>
<dbReference type="FunFam" id="3.40.50.300:FF:000032">
    <property type="entry name" value="Export ABC transporter ATP-binding protein"/>
    <property type="match status" value="1"/>
</dbReference>
<dbReference type="InterPro" id="IPR003439">
    <property type="entry name" value="ABC_transporter-like_ATP-bd"/>
</dbReference>
<dbReference type="InterPro" id="IPR027417">
    <property type="entry name" value="P-loop_NTPase"/>
</dbReference>
<organism evidence="6 7">
    <name type="scientific">Hyalomma marginatum</name>
    <dbReference type="NCBI Taxonomy" id="34627"/>
    <lineage>
        <taxon>Eukaryota</taxon>
        <taxon>Metazoa</taxon>
        <taxon>Ecdysozoa</taxon>
        <taxon>Arthropoda</taxon>
        <taxon>Chelicerata</taxon>
        <taxon>Arachnida</taxon>
        <taxon>Acari</taxon>
        <taxon>Parasitiformes</taxon>
        <taxon>Ixodida</taxon>
        <taxon>Ixodoidea</taxon>
        <taxon>Ixodidae</taxon>
        <taxon>Hyalomminae</taxon>
        <taxon>Hyalomma</taxon>
    </lineage>
</organism>
<dbReference type="PANTHER" id="PTHR24220:SF689">
    <property type="entry name" value="LIPOPROTEIN-RELEASING SYSTEM ATP-BINDING PROTEIN LOLD"/>
    <property type="match status" value="1"/>
</dbReference>
<evidence type="ECO:0000259" key="5">
    <source>
        <dbReference type="PROSITE" id="PS50893"/>
    </source>
</evidence>
<evidence type="ECO:0000256" key="4">
    <source>
        <dbReference type="ARBA" id="ARBA00022840"/>
    </source>
</evidence>
<accession>A0A8S4BYB5</accession>
<dbReference type="SUPFAM" id="SSF52540">
    <property type="entry name" value="P-loop containing nucleoside triphosphate hydrolases"/>
    <property type="match status" value="1"/>
</dbReference>
<dbReference type="GO" id="GO:0089705">
    <property type="term" value="P:protein localization to outer membrane"/>
    <property type="evidence" value="ECO:0007669"/>
    <property type="project" value="TreeGrafter"/>
</dbReference>
<feature type="non-terminal residue" evidence="6">
    <location>
        <position position="1"/>
    </location>
</feature>
<dbReference type="GO" id="GO:0044874">
    <property type="term" value="P:lipoprotein localization to outer membrane"/>
    <property type="evidence" value="ECO:0007669"/>
    <property type="project" value="TreeGrafter"/>
</dbReference>
<dbReference type="GO" id="GO:0016887">
    <property type="term" value="F:ATP hydrolysis activity"/>
    <property type="evidence" value="ECO:0007669"/>
    <property type="project" value="InterPro"/>
</dbReference>
<name>A0A8S4BYB5_9ACAR</name>
<dbReference type="InterPro" id="IPR017871">
    <property type="entry name" value="ABC_transporter-like_CS"/>
</dbReference>
<reference evidence="6" key="1">
    <citation type="submission" date="2021-06" db="EMBL/GenBank/DDBJ databases">
        <authorList>
            <person name="Nardi T."/>
            <person name="Nardi T."/>
        </authorList>
    </citation>
    <scope>NUCLEOTIDE SEQUENCE</scope>
</reference>
<dbReference type="InterPro" id="IPR003593">
    <property type="entry name" value="AAA+_ATPase"/>
</dbReference>
<dbReference type="AlphaFoldDB" id="A0A8S4BYB5"/>
<keyword evidence="4 6" id="KW-0067">ATP-binding</keyword>
<dbReference type="Proteomes" id="UP000837675">
    <property type="component" value="Unassembled WGS sequence"/>
</dbReference>
<sequence length="231" mass="25739">VLNSQKNLIELQAVSKSFPQGQSSYTVFENINFIVREGEIVSIVGHSGSGKSTLLHILGLIDLPTSGRVLMGDKECSSLSDYELTELRKKHLGFIYQFHHLLPEFSAIENLKIANIVASENQLAKSELELLKLLGRFGLKDKANNYPSQLSGGERQRVAIARAMVNRPKVILADEPTGNLDQYNANIVFNLLLENVRKENIATIIVTHNMELAKKTDKVFLLENKEVGVIK</sequence>
<comment type="similarity">
    <text evidence="1">Belongs to the ABC transporter superfamily.</text>
</comment>
<dbReference type="EMBL" id="CAJVAF010000351">
    <property type="protein sequence ID" value="CAG7600233.1"/>
    <property type="molecule type" value="Genomic_DNA"/>
</dbReference>
<feature type="domain" description="ABC transporter" evidence="5">
    <location>
        <begin position="9"/>
        <end position="230"/>
    </location>
</feature>
<keyword evidence="2" id="KW-0813">Transport</keyword>
<dbReference type="CDD" id="cd03255">
    <property type="entry name" value="ABC_MJ0796_LolCDE_FtsE"/>
    <property type="match status" value="1"/>
</dbReference>
<dbReference type="PROSITE" id="PS00211">
    <property type="entry name" value="ABC_TRANSPORTER_1"/>
    <property type="match status" value="1"/>
</dbReference>
<dbReference type="GO" id="GO:0005886">
    <property type="term" value="C:plasma membrane"/>
    <property type="evidence" value="ECO:0007669"/>
    <property type="project" value="TreeGrafter"/>
</dbReference>
<keyword evidence="3" id="KW-0547">Nucleotide-binding</keyword>
<evidence type="ECO:0000256" key="3">
    <source>
        <dbReference type="ARBA" id="ARBA00022741"/>
    </source>
</evidence>
<dbReference type="PANTHER" id="PTHR24220">
    <property type="entry name" value="IMPORT ATP-BINDING PROTEIN"/>
    <property type="match status" value="1"/>
</dbReference>
<dbReference type="InterPro" id="IPR017911">
    <property type="entry name" value="MacB-like_ATP-bd"/>
</dbReference>
<dbReference type="GO" id="GO:0005524">
    <property type="term" value="F:ATP binding"/>
    <property type="evidence" value="ECO:0007669"/>
    <property type="project" value="UniProtKB-KW"/>
</dbReference>
<dbReference type="Gene3D" id="3.40.50.300">
    <property type="entry name" value="P-loop containing nucleotide triphosphate hydrolases"/>
    <property type="match status" value="1"/>
</dbReference>
<dbReference type="InterPro" id="IPR015854">
    <property type="entry name" value="ABC_transpr_LolD-like"/>
</dbReference>
<evidence type="ECO:0000313" key="6">
    <source>
        <dbReference type="EMBL" id="CAG7600233.1"/>
    </source>
</evidence>
<proteinExistence type="inferred from homology"/>
<dbReference type="SMART" id="SM00382">
    <property type="entry name" value="AAA"/>
    <property type="match status" value="1"/>
</dbReference>
<dbReference type="PROSITE" id="PS50893">
    <property type="entry name" value="ABC_TRANSPORTER_2"/>
    <property type="match status" value="1"/>
</dbReference>
<evidence type="ECO:0000256" key="2">
    <source>
        <dbReference type="ARBA" id="ARBA00022448"/>
    </source>
</evidence>
<gene>
    <name evidence="6" type="ORF">MHYMCMPASI_01163</name>
</gene>